<reference evidence="7" key="1">
    <citation type="journal article" date="2008" name="Genome Res.">
        <title>The genome of Pelotomaculum thermopropionicum reveals niche-associated evolution in anaerobic microbiota.</title>
        <authorList>
            <person name="Kosaka T."/>
            <person name="Kato S."/>
            <person name="Shimoyama T."/>
            <person name="Ishii S."/>
            <person name="Abe T."/>
            <person name="Watanabe K."/>
        </authorList>
    </citation>
    <scope>NUCLEOTIDE SEQUENCE [LARGE SCALE GENOMIC DNA]</scope>
    <source>
        <strain evidence="7">DSM 13744 / JCM 10971 / SI</strain>
    </source>
</reference>
<dbReference type="InterPro" id="IPR015421">
    <property type="entry name" value="PyrdxlP-dep_Trfase_major"/>
</dbReference>
<comment type="similarity">
    <text evidence="2 5">Belongs to the DegT/DnrJ/EryC1 family.</text>
</comment>
<dbReference type="PANTHER" id="PTHR30244">
    <property type="entry name" value="TRANSAMINASE"/>
    <property type="match status" value="1"/>
</dbReference>
<evidence type="ECO:0000256" key="5">
    <source>
        <dbReference type="RuleBase" id="RU004508"/>
    </source>
</evidence>
<evidence type="ECO:0000256" key="4">
    <source>
        <dbReference type="PIRSR" id="PIRSR000390-2"/>
    </source>
</evidence>
<dbReference type="STRING" id="370438.PTH_0393"/>
<dbReference type="InterPro" id="IPR000653">
    <property type="entry name" value="DegT/StrS_aminotransferase"/>
</dbReference>
<dbReference type="Pfam" id="PF01041">
    <property type="entry name" value="DegT_DnrJ_EryC1"/>
    <property type="match status" value="1"/>
</dbReference>
<dbReference type="Gene3D" id="3.90.1150.10">
    <property type="entry name" value="Aspartate Aminotransferase, domain 1"/>
    <property type="match status" value="1"/>
</dbReference>
<dbReference type="SUPFAM" id="SSF53383">
    <property type="entry name" value="PLP-dependent transferases"/>
    <property type="match status" value="1"/>
</dbReference>
<evidence type="ECO:0000313" key="6">
    <source>
        <dbReference type="EMBL" id="BAF58574.1"/>
    </source>
</evidence>
<dbReference type="CDD" id="cd00616">
    <property type="entry name" value="AHBA_syn"/>
    <property type="match status" value="1"/>
</dbReference>
<dbReference type="FunFam" id="3.40.640.10:FF:000089">
    <property type="entry name" value="Aminotransferase, DegT/DnrJ/EryC1/StrS family"/>
    <property type="match status" value="1"/>
</dbReference>
<keyword evidence="1 4" id="KW-0663">Pyridoxal phosphate</keyword>
<dbReference type="PANTHER" id="PTHR30244:SF34">
    <property type="entry name" value="DTDP-4-AMINO-4,6-DIDEOXYGALACTOSE TRANSAMINASE"/>
    <property type="match status" value="1"/>
</dbReference>
<dbReference type="GO" id="GO:0008483">
    <property type="term" value="F:transaminase activity"/>
    <property type="evidence" value="ECO:0007669"/>
    <property type="project" value="TreeGrafter"/>
</dbReference>
<evidence type="ECO:0000256" key="2">
    <source>
        <dbReference type="ARBA" id="ARBA00037999"/>
    </source>
</evidence>
<evidence type="ECO:0000256" key="1">
    <source>
        <dbReference type="ARBA" id="ARBA00022898"/>
    </source>
</evidence>
<feature type="modified residue" description="N6-(pyridoxal phosphate)lysine" evidence="4">
    <location>
        <position position="179"/>
    </location>
</feature>
<proteinExistence type="inferred from homology"/>
<dbReference type="PIRSF" id="PIRSF000390">
    <property type="entry name" value="PLP_StrS"/>
    <property type="match status" value="1"/>
</dbReference>
<sequence length="364" mass="40485">MIPIAKPVLGNEEIEAVVEVLHSGRLAQGRKVEEFEEAFASYIGTRYAVAVNSGTAALHLALLAHGIGEGDEVITTPFSFIATGNAILFTGAKPVFVDIDEKTFNLDPDRLEEKITPRTKAILPVHLYGQPCVMDKIMDIAAKHNLAVIEDACQAHGAKYKGQKVGSFGTGCFSFYPTKNMITGEGGMVTTNNKEIAEKLKMLRNHGQKVRYFHEMLGYNLRMTDLAAAIGLCQLKKLEDFNAKRRSNAQDLTEGLQDLKGIITPYILSEVKHVFHQYTIRVSEKFGISRDTLREELIRLGINTEIYYPLPIHCQPFYRQLGYKEHLPRAEKASREVLSLPVHPAVSGTDIQDILDAFGKIISK</sequence>
<dbReference type="InterPro" id="IPR015424">
    <property type="entry name" value="PyrdxlP-dep_Trfase"/>
</dbReference>
<accession>A5D5C0</accession>
<dbReference type="GO" id="GO:0030170">
    <property type="term" value="F:pyridoxal phosphate binding"/>
    <property type="evidence" value="ECO:0007669"/>
    <property type="project" value="UniProtKB-ARBA"/>
</dbReference>
<dbReference type="AlphaFoldDB" id="A5D5C0"/>
<dbReference type="HOGENOM" id="CLU_033332_7_2_9"/>
<dbReference type="eggNOG" id="COG0399">
    <property type="taxonomic scope" value="Bacteria"/>
</dbReference>
<feature type="active site" description="Proton acceptor" evidence="3">
    <location>
        <position position="179"/>
    </location>
</feature>
<evidence type="ECO:0000313" key="7">
    <source>
        <dbReference type="Proteomes" id="UP000006556"/>
    </source>
</evidence>
<dbReference type="Gene3D" id="3.40.640.10">
    <property type="entry name" value="Type I PLP-dependent aspartate aminotransferase-like (Major domain)"/>
    <property type="match status" value="1"/>
</dbReference>
<dbReference type="GO" id="GO:0000271">
    <property type="term" value="P:polysaccharide biosynthetic process"/>
    <property type="evidence" value="ECO:0007669"/>
    <property type="project" value="TreeGrafter"/>
</dbReference>
<dbReference type="Proteomes" id="UP000006556">
    <property type="component" value="Chromosome"/>
</dbReference>
<dbReference type="EMBL" id="AP009389">
    <property type="protein sequence ID" value="BAF58574.1"/>
    <property type="molecule type" value="Genomic_DNA"/>
</dbReference>
<protein>
    <submittedName>
        <fullName evidence="6">Predicted pyridoxal phosphate-dependent enzyme</fullName>
    </submittedName>
</protein>
<keyword evidence="7" id="KW-1185">Reference proteome</keyword>
<organism evidence="6 7">
    <name type="scientific">Pelotomaculum thermopropionicum (strain DSM 13744 / JCM 10971 / SI)</name>
    <dbReference type="NCBI Taxonomy" id="370438"/>
    <lineage>
        <taxon>Bacteria</taxon>
        <taxon>Bacillati</taxon>
        <taxon>Bacillota</taxon>
        <taxon>Clostridia</taxon>
        <taxon>Eubacteriales</taxon>
        <taxon>Desulfotomaculaceae</taxon>
        <taxon>Pelotomaculum</taxon>
    </lineage>
</organism>
<dbReference type="KEGG" id="pth:PTH_0393"/>
<name>A5D5C0_PELTS</name>
<dbReference type="InterPro" id="IPR015422">
    <property type="entry name" value="PyrdxlP-dep_Trfase_small"/>
</dbReference>
<gene>
    <name evidence="6" type="primary">WecE</name>
    <name evidence="6" type="ordered locus">PTH_0393</name>
</gene>
<evidence type="ECO:0000256" key="3">
    <source>
        <dbReference type="PIRSR" id="PIRSR000390-1"/>
    </source>
</evidence>